<feature type="compositionally biased region" description="Polar residues" evidence="1">
    <location>
        <begin position="291"/>
        <end position="303"/>
    </location>
</feature>
<organism evidence="2 3">
    <name type="scientific">Penicilliopsis zonata CBS 506.65</name>
    <dbReference type="NCBI Taxonomy" id="1073090"/>
    <lineage>
        <taxon>Eukaryota</taxon>
        <taxon>Fungi</taxon>
        <taxon>Dikarya</taxon>
        <taxon>Ascomycota</taxon>
        <taxon>Pezizomycotina</taxon>
        <taxon>Eurotiomycetes</taxon>
        <taxon>Eurotiomycetidae</taxon>
        <taxon>Eurotiales</taxon>
        <taxon>Aspergillaceae</taxon>
        <taxon>Penicilliopsis</taxon>
    </lineage>
</organism>
<dbReference type="EMBL" id="KV878345">
    <property type="protein sequence ID" value="OJJ45421.1"/>
    <property type="molecule type" value="Genomic_DNA"/>
</dbReference>
<feature type="region of interest" description="Disordered" evidence="1">
    <location>
        <begin position="342"/>
        <end position="365"/>
    </location>
</feature>
<dbReference type="Proteomes" id="UP000184188">
    <property type="component" value="Unassembled WGS sequence"/>
</dbReference>
<dbReference type="GeneID" id="34616087"/>
<feature type="region of interest" description="Disordered" evidence="1">
    <location>
        <begin position="87"/>
        <end position="115"/>
    </location>
</feature>
<feature type="compositionally biased region" description="Basic and acidic residues" evidence="1">
    <location>
        <begin position="133"/>
        <end position="149"/>
    </location>
</feature>
<feature type="region of interest" description="Disordered" evidence="1">
    <location>
        <begin position="613"/>
        <end position="684"/>
    </location>
</feature>
<evidence type="ECO:0000256" key="1">
    <source>
        <dbReference type="SAM" id="MobiDB-lite"/>
    </source>
</evidence>
<dbReference type="OrthoDB" id="419770at2759"/>
<feature type="compositionally biased region" description="Polar residues" evidence="1">
    <location>
        <begin position="498"/>
        <end position="514"/>
    </location>
</feature>
<reference evidence="3" key="1">
    <citation type="journal article" date="2017" name="Genome Biol.">
        <title>Comparative genomics reveals high biological diversity and specific adaptations in the industrially and medically important fungal genus Aspergillus.</title>
        <authorList>
            <person name="de Vries R.P."/>
            <person name="Riley R."/>
            <person name="Wiebenga A."/>
            <person name="Aguilar-Osorio G."/>
            <person name="Amillis S."/>
            <person name="Uchima C.A."/>
            <person name="Anderluh G."/>
            <person name="Asadollahi M."/>
            <person name="Askin M."/>
            <person name="Barry K."/>
            <person name="Battaglia E."/>
            <person name="Bayram O."/>
            <person name="Benocci T."/>
            <person name="Braus-Stromeyer S.A."/>
            <person name="Caldana C."/>
            <person name="Canovas D."/>
            <person name="Cerqueira G.C."/>
            <person name="Chen F."/>
            <person name="Chen W."/>
            <person name="Choi C."/>
            <person name="Clum A."/>
            <person name="Dos Santos R.A."/>
            <person name="Damasio A.R."/>
            <person name="Diallinas G."/>
            <person name="Emri T."/>
            <person name="Fekete E."/>
            <person name="Flipphi M."/>
            <person name="Freyberg S."/>
            <person name="Gallo A."/>
            <person name="Gournas C."/>
            <person name="Habgood R."/>
            <person name="Hainaut M."/>
            <person name="Harispe M.L."/>
            <person name="Henrissat B."/>
            <person name="Hilden K.S."/>
            <person name="Hope R."/>
            <person name="Hossain A."/>
            <person name="Karabika E."/>
            <person name="Karaffa L."/>
            <person name="Karanyi Z."/>
            <person name="Krasevec N."/>
            <person name="Kuo A."/>
            <person name="Kusch H."/>
            <person name="LaButti K."/>
            <person name="Lagendijk E.L."/>
            <person name="Lapidus A."/>
            <person name="Levasseur A."/>
            <person name="Lindquist E."/>
            <person name="Lipzen A."/>
            <person name="Logrieco A.F."/>
            <person name="MacCabe A."/>
            <person name="Maekelae M.R."/>
            <person name="Malavazi I."/>
            <person name="Melin P."/>
            <person name="Meyer V."/>
            <person name="Mielnichuk N."/>
            <person name="Miskei M."/>
            <person name="Molnar A.P."/>
            <person name="Mule G."/>
            <person name="Ngan C.Y."/>
            <person name="Orejas M."/>
            <person name="Orosz E."/>
            <person name="Ouedraogo J.P."/>
            <person name="Overkamp K.M."/>
            <person name="Park H.-S."/>
            <person name="Perrone G."/>
            <person name="Piumi F."/>
            <person name="Punt P.J."/>
            <person name="Ram A.F."/>
            <person name="Ramon A."/>
            <person name="Rauscher S."/>
            <person name="Record E."/>
            <person name="Riano-Pachon D.M."/>
            <person name="Robert V."/>
            <person name="Roehrig J."/>
            <person name="Ruller R."/>
            <person name="Salamov A."/>
            <person name="Salih N.S."/>
            <person name="Samson R.A."/>
            <person name="Sandor E."/>
            <person name="Sanguinetti M."/>
            <person name="Schuetze T."/>
            <person name="Sepcic K."/>
            <person name="Shelest E."/>
            <person name="Sherlock G."/>
            <person name="Sophianopoulou V."/>
            <person name="Squina F.M."/>
            <person name="Sun H."/>
            <person name="Susca A."/>
            <person name="Todd R.B."/>
            <person name="Tsang A."/>
            <person name="Unkles S.E."/>
            <person name="van de Wiele N."/>
            <person name="van Rossen-Uffink D."/>
            <person name="Oliveira J.V."/>
            <person name="Vesth T.C."/>
            <person name="Visser J."/>
            <person name="Yu J.-H."/>
            <person name="Zhou M."/>
            <person name="Andersen M.R."/>
            <person name="Archer D.B."/>
            <person name="Baker S.E."/>
            <person name="Benoit I."/>
            <person name="Brakhage A.A."/>
            <person name="Braus G.H."/>
            <person name="Fischer R."/>
            <person name="Frisvad J.C."/>
            <person name="Goldman G.H."/>
            <person name="Houbraken J."/>
            <person name="Oakley B."/>
            <person name="Pocsi I."/>
            <person name="Scazzocchio C."/>
            <person name="Seiboth B."/>
            <person name="vanKuyk P.A."/>
            <person name="Wortman J."/>
            <person name="Dyer P.S."/>
            <person name="Grigoriev I.V."/>
        </authorList>
    </citation>
    <scope>NUCLEOTIDE SEQUENCE [LARGE SCALE GENOMIC DNA]</scope>
    <source>
        <strain evidence="3">CBS 506.65</strain>
    </source>
</reference>
<feature type="region of interest" description="Disordered" evidence="1">
    <location>
        <begin position="564"/>
        <end position="593"/>
    </location>
</feature>
<protein>
    <submittedName>
        <fullName evidence="2">Uncharacterized protein</fullName>
    </submittedName>
</protein>
<dbReference type="RefSeq" id="XP_022579931.1">
    <property type="nucleotide sequence ID" value="XM_022729623.1"/>
</dbReference>
<evidence type="ECO:0000313" key="3">
    <source>
        <dbReference type="Proteomes" id="UP000184188"/>
    </source>
</evidence>
<feature type="compositionally biased region" description="Polar residues" evidence="1">
    <location>
        <begin position="673"/>
        <end position="684"/>
    </location>
</feature>
<dbReference type="STRING" id="1073090.A0A1L9SE19"/>
<feature type="compositionally biased region" description="Polar residues" evidence="1">
    <location>
        <begin position="1"/>
        <end position="21"/>
    </location>
</feature>
<feature type="region of interest" description="Disordered" evidence="1">
    <location>
        <begin position="132"/>
        <end position="166"/>
    </location>
</feature>
<feature type="compositionally biased region" description="Basic and acidic residues" evidence="1">
    <location>
        <begin position="661"/>
        <end position="672"/>
    </location>
</feature>
<evidence type="ECO:0000313" key="2">
    <source>
        <dbReference type="EMBL" id="OJJ45421.1"/>
    </source>
</evidence>
<proteinExistence type="predicted"/>
<feature type="region of interest" description="Disordered" evidence="1">
    <location>
        <begin position="1"/>
        <end position="53"/>
    </location>
</feature>
<accession>A0A1L9SE19</accession>
<dbReference type="AlphaFoldDB" id="A0A1L9SE19"/>
<sequence length="684" mass="76617">MAGRSQQGFSRTLPKNFTFSAGNEPRTPQRVSAWADIPPPPPRHSSCRVRRSRVRSGTDIFARADWDSNQFKAGLYDVPLPSIEVAPTPEAELSRSGPDSQAPVATSDRFLAPPRERLMLKTPPAQIRAALTDSKESPEPWTPWDHRNPGEPIQRPGSACSNASDSSVSTIETYASRRSVGGSCTSPESDIHDPFFYLEIPRKSVVQSTPVPDKKSKDKARDLPRKRRWTLEMDNHLWNTYQLYIQDPTITPFKMTPGSIPPLGVTHRVAREAKRAWDKRKSKAARPLQLDAQSRSGSTTPTTIKCTPARLFWPRSESSTRRRLKLLCQRKFSIAPHYQRMMESHSPEPPMDLFSRSSGQPSRAVVPENNTTAYATRDLGVSLASTSVPEPLLQLATEDLSHPATRTLAASFDHPAHLGSYPPSESTLMKRPASMGHPGQIPRLGSPFMYSTWGPERSRRRAHHLHTPMGRRETIHITNPRFRFPLPQMEAYPAMQTAVPQTQNSKPDSNATPSQEQQQHHQQQQQQDDDRHLENLLSQNKVSNIGPRRVRLRNRGATVSAINTRGLDQLFSPPSPFGQDDGRTTTDKPLPNPLLNINGESIKRLGSPFKLQAPRRSDGFRGHAPSLSDPFARNSKSPHKTTARPFPHSPGAQPTLPYNSTEERAPDAEQIRRQTFSTPFTQQW</sequence>
<dbReference type="VEuPathDB" id="FungiDB:ASPZODRAFT_69934"/>
<feature type="region of interest" description="Disordered" evidence="1">
    <location>
        <begin position="498"/>
        <end position="529"/>
    </location>
</feature>
<name>A0A1L9SE19_9EURO</name>
<feature type="compositionally biased region" description="Low complexity" evidence="1">
    <location>
        <begin position="515"/>
        <end position="526"/>
    </location>
</feature>
<keyword evidence="3" id="KW-1185">Reference proteome</keyword>
<gene>
    <name evidence="2" type="ORF">ASPZODRAFT_69934</name>
</gene>
<feature type="region of interest" description="Disordered" evidence="1">
    <location>
        <begin position="276"/>
        <end position="303"/>
    </location>
</feature>